<name>A0A8J2FRV4_9BACT</name>
<feature type="compositionally biased region" description="Basic and acidic residues" evidence="1">
    <location>
        <begin position="74"/>
        <end position="96"/>
    </location>
</feature>
<evidence type="ECO:0000313" key="3">
    <source>
        <dbReference type="Proteomes" id="UP000663859"/>
    </source>
</evidence>
<dbReference type="EMBL" id="CAJNOB010000002">
    <property type="protein sequence ID" value="CAF0691375.1"/>
    <property type="molecule type" value="Genomic_DNA"/>
</dbReference>
<proteinExistence type="predicted"/>
<organism evidence="2 3">
    <name type="scientific">Candidatus Methylacidithermus pantelleriae</name>
    <dbReference type="NCBI Taxonomy" id="2744239"/>
    <lineage>
        <taxon>Bacteria</taxon>
        <taxon>Pseudomonadati</taxon>
        <taxon>Verrucomicrobiota</taxon>
        <taxon>Methylacidiphilae</taxon>
        <taxon>Methylacidiphilales</taxon>
        <taxon>Methylacidiphilaceae</taxon>
        <taxon>Candidatus Methylacidithermus</taxon>
    </lineage>
</organism>
<reference evidence="2" key="1">
    <citation type="submission" date="2021-02" db="EMBL/GenBank/DDBJ databases">
        <authorList>
            <person name="Cremers G."/>
            <person name="Picone N."/>
        </authorList>
    </citation>
    <scope>NUCLEOTIDE SEQUENCE</scope>
    <source>
        <strain evidence="2">PQ17</strain>
    </source>
</reference>
<protein>
    <submittedName>
        <fullName evidence="2">Uncharacterized protein</fullName>
    </submittedName>
</protein>
<keyword evidence="3" id="KW-1185">Reference proteome</keyword>
<evidence type="ECO:0000256" key="1">
    <source>
        <dbReference type="SAM" id="MobiDB-lite"/>
    </source>
</evidence>
<sequence>MASRSGGASSLVLGSKERTARPGPGKPRYPSTGVYRLLRLRLRDGRASPSQYVVFKGRALALRRGGDPPGAPRRQADRQQDNQDRGELVWKRGDPR</sequence>
<dbReference type="AlphaFoldDB" id="A0A8J2FRV4"/>
<feature type="region of interest" description="Disordered" evidence="1">
    <location>
        <begin position="61"/>
        <end position="96"/>
    </location>
</feature>
<dbReference type="Proteomes" id="UP000663859">
    <property type="component" value="Unassembled WGS sequence"/>
</dbReference>
<dbReference type="RefSeq" id="WP_174582686.1">
    <property type="nucleotide sequence ID" value="NZ_CAJNOB010000002.1"/>
</dbReference>
<comment type="caution">
    <text evidence="2">The sequence shown here is derived from an EMBL/GenBank/DDBJ whole genome shotgun (WGS) entry which is preliminary data.</text>
</comment>
<accession>A0A8J2FRV4</accession>
<gene>
    <name evidence="2" type="ORF">MPNT_100025</name>
</gene>
<evidence type="ECO:0000313" key="2">
    <source>
        <dbReference type="EMBL" id="CAF0691375.1"/>
    </source>
</evidence>
<feature type="region of interest" description="Disordered" evidence="1">
    <location>
        <begin position="1"/>
        <end position="32"/>
    </location>
</feature>